<dbReference type="Proteomes" id="UP000271974">
    <property type="component" value="Unassembled WGS sequence"/>
</dbReference>
<sequence>QLWSLLLLVLLLFVTTVQPVPEITSFTKVATLNENTLTNTDLSTITCSSNPPGAATRTYVRSVKPGSPCQNCFTILDCGGAECLQYRAGVGRLDHDITNLYQITVSCEDPARNVAMEVIQVVVIPNEPPKFNP</sequence>
<gene>
    <name evidence="2" type="ORF">EGW08_021492</name>
</gene>
<reference evidence="2 3" key="1">
    <citation type="submission" date="2019-01" db="EMBL/GenBank/DDBJ databases">
        <title>A draft genome assembly of the solar-powered sea slug Elysia chlorotica.</title>
        <authorList>
            <person name="Cai H."/>
            <person name="Li Q."/>
            <person name="Fang X."/>
            <person name="Li J."/>
            <person name="Curtis N.E."/>
            <person name="Altenburger A."/>
            <person name="Shibata T."/>
            <person name="Feng M."/>
            <person name="Maeda T."/>
            <person name="Schwartz J.A."/>
            <person name="Shigenobu S."/>
            <person name="Lundholm N."/>
            <person name="Nishiyama T."/>
            <person name="Yang H."/>
            <person name="Hasebe M."/>
            <person name="Li S."/>
            <person name="Pierce S.K."/>
            <person name="Wang J."/>
        </authorList>
    </citation>
    <scope>NUCLEOTIDE SEQUENCE [LARGE SCALE GENOMIC DNA]</scope>
    <source>
        <strain evidence="2">EC2010</strain>
        <tissue evidence="2">Whole organism of an adult</tissue>
    </source>
</reference>
<accession>A0A3S1H281</accession>
<keyword evidence="3" id="KW-1185">Reference proteome</keyword>
<keyword evidence="1" id="KW-0732">Signal</keyword>
<name>A0A3S1H281_ELYCH</name>
<dbReference type="EMBL" id="RQTK01001341">
    <property type="protein sequence ID" value="RUS70747.1"/>
    <property type="molecule type" value="Genomic_DNA"/>
</dbReference>
<protein>
    <recommendedName>
        <fullName evidence="4">Cadherin domain-containing protein</fullName>
    </recommendedName>
</protein>
<dbReference type="OrthoDB" id="6148632at2759"/>
<proteinExistence type="predicted"/>
<evidence type="ECO:0008006" key="4">
    <source>
        <dbReference type="Google" id="ProtNLM"/>
    </source>
</evidence>
<feature type="signal peptide" evidence="1">
    <location>
        <begin position="1"/>
        <end position="19"/>
    </location>
</feature>
<organism evidence="2 3">
    <name type="scientific">Elysia chlorotica</name>
    <name type="common">Eastern emerald elysia</name>
    <name type="synonym">Sea slug</name>
    <dbReference type="NCBI Taxonomy" id="188477"/>
    <lineage>
        <taxon>Eukaryota</taxon>
        <taxon>Metazoa</taxon>
        <taxon>Spiralia</taxon>
        <taxon>Lophotrochozoa</taxon>
        <taxon>Mollusca</taxon>
        <taxon>Gastropoda</taxon>
        <taxon>Heterobranchia</taxon>
        <taxon>Euthyneura</taxon>
        <taxon>Panpulmonata</taxon>
        <taxon>Sacoglossa</taxon>
        <taxon>Placobranchoidea</taxon>
        <taxon>Plakobranchidae</taxon>
        <taxon>Elysia</taxon>
    </lineage>
</organism>
<dbReference type="AlphaFoldDB" id="A0A3S1H281"/>
<feature type="chain" id="PRO_5018687845" description="Cadherin domain-containing protein" evidence="1">
    <location>
        <begin position="20"/>
        <end position="133"/>
    </location>
</feature>
<evidence type="ECO:0000313" key="3">
    <source>
        <dbReference type="Proteomes" id="UP000271974"/>
    </source>
</evidence>
<evidence type="ECO:0000256" key="1">
    <source>
        <dbReference type="SAM" id="SignalP"/>
    </source>
</evidence>
<feature type="non-terminal residue" evidence="2">
    <location>
        <position position="1"/>
    </location>
</feature>
<evidence type="ECO:0000313" key="2">
    <source>
        <dbReference type="EMBL" id="RUS70747.1"/>
    </source>
</evidence>
<feature type="non-terminal residue" evidence="2">
    <location>
        <position position="133"/>
    </location>
</feature>
<comment type="caution">
    <text evidence="2">The sequence shown here is derived from an EMBL/GenBank/DDBJ whole genome shotgun (WGS) entry which is preliminary data.</text>
</comment>